<name>A0A7G1IME4_MYCKA</name>
<dbReference type="AlphaFoldDB" id="A0A7G1IME4"/>
<accession>A0A7G1IME4</accession>
<dbReference type="EMBL" id="AP023343">
    <property type="protein sequence ID" value="BCI91063.1"/>
    <property type="molecule type" value="Genomic_DNA"/>
</dbReference>
<gene>
    <name evidence="1" type="ORF">NIIDMKKI_62690</name>
</gene>
<sequence length="67" mass="7448">MGHIGCDIDLSGLFYDGERSNVVEYLTGRGWQVGTRPRRELFTDYGRVLPDDDMSQLGNIVAVTATL</sequence>
<evidence type="ECO:0000313" key="2">
    <source>
        <dbReference type="Proteomes" id="UP000516380"/>
    </source>
</evidence>
<protein>
    <submittedName>
        <fullName evidence="1">Uncharacterized protein</fullName>
    </submittedName>
</protein>
<reference evidence="1 2" key="1">
    <citation type="submission" date="2020-07" db="EMBL/GenBank/DDBJ databases">
        <title>Mycobacterium kansasii (former subtype) with zoonotic potential isolated from diseased indoor pet cat, Japan.</title>
        <authorList>
            <person name="Fukano H."/>
            <person name="Terazono T."/>
            <person name="Hoshino Y."/>
        </authorList>
    </citation>
    <scope>NUCLEOTIDE SEQUENCE [LARGE SCALE GENOMIC DNA]</scope>
    <source>
        <strain evidence="1 2">Kuro-I</strain>
    </source>
</reference>
<dbReference type="Proteomes" id="UP000516380">
    <property type="component" value="Chromosome"/>
</dbReference>
<evidence type="ECO:0000313" key="1">
    <source>
        <dbReference type="EMBL" id="BCI91063.1"/>
    </source>
</evidence>
<organism evidence="1 2">
    <name type="scientific">Mycobacterium kansasii</name>
    <dbReference type="NCBI Taxonomy" id="1768"/>
    <lineage>
        <taxon>Bacteria</taxon>
        <taxon>Bacillati</taxon>
        <taxon>Actinomycetota</taxon>
        <taxon>Actinomycetes</taxon>
        <taxon>Mycobacteriales</taxon>
        <taxon>Mycobacteriaceae</taxon>
        <taxon>Mycobacterium</taxon>
    </lineage>
</organism>
<keyword evidence="2" id="KW-1185">Reference proteome</keyword>
<proteinExistence type="predicted"/>